<accession>A0AAP9GEG5</accession>
<evidence type="ECO:0000313" key="10">
    <source>
        <dbReference type="Proteomes" id="UP000272136"/>
    </source>
</evidence>
<feature type="transmembrane region" description="Helical" evidence="7">
    <location>
        <begin position="442"/>
        <end position="461"/>
    </location>
</feature>
<keyword evidence="4 7" id="KW-0812">Transmembrane</keyword>
<feature type="transmembrane region" description="Helical" evidence="7">
    <location>
        <begin position="44"/>
        <end position="68"/>
    </location>
</feature>
<evidence type="ECO:0000256" key="7">
    <source>
        <dbReference type="SAM" id="Phobius"/>
    </source>
</evidence>
<evidence type="ECO:0000256" key="4">
    <source>
        <dbReference type="ARBA" id="ARBA00022692"/>
    </source>
</evidence>
<dbReference type="PANTHER" id="PTHR30250">
    <property type="entry name" value="PST FAMILY PREDICTED COLANIC ACID TRANSPORTER"/>
    <property type="match status" value="1"/>
</dbReference>
<feature type="transmembrane region" description="Helical" evidence="7">
    <location>
        <begin position="291"/>
        <end position="316"/>
    </location>
</feature>
<evidence type="ECO:0000313" key="11">
    <source>
        <dbReference type="Proteomes" id="UP000390336"/>
    </source>
</evidence>
<evidence type="ECO:0000256" key="6">
    <source>
        <dbReference type="ARBA" id="ARBA00023136"/>
    </source>
</evidence>
<dbReference type="AlphaFoldDB" id="A0AAP9GEG5"/>
<sequence>MSDLAAQTRKGLKWSAIERILSQGIQLGVTLLLARLLGPTAFGLVGMLAVFIAISNVFTDSGFTSALIRKNDRSESDFTTAFYYNIAMSVLCYLALYISAPAIANFYDQPELQSLLRVLGATVLINSFALIPRVKLNVAMNFKTQAKISIVGVLISGLTAITLAINEFGVWALVVQSLLQASCTTFLLYIFVPWRPRNKVTKSSFKYLFGYGSKLLISGLLDVAYNNAYQIIIGKKFTPAVVGHFTQANQLASVPAMTLTGIIQRVTFPMFSKLQDSPNELSMSYRLTLKMAAIVIFPLIVGMGLIAQPLLVTILGREWEDAANLLTVLCLGFMLYPIHSINLNLLQVAGRSDLFLKLEVIKKIIGIGVLLICLPHGVLAMCIGLTATSYFALILNTYYTAKFSNISQWQQCKDLIPIWLSVIISAIAGYKIGLFWEGQPWLQVIISLSIALFGYLFYLLLAQRTLLLKMGGSLIR</sequence>
<feature type="transmembrane region" description="Helical" evidence="7">
    <location>
        <begin position="80"/>
        <end position="103"/>
    </location>
</feature>
<keyword evidence="5 7" id="KW-1133">Transmembrane helix</keyword>
<dbReference type="CDD" id="cd13127">
    <property type="entry name" value="MATE_tuaB_like"/>
    <property type="match status" value="1"/>
</dbReference>
<feature type="transmembrane region" description="Helical" evidence="7">
    <location>
        <begin position="416"/>
        <end position="436"/>
    </location>
</feature>
<feature type="transmembrane region" description="Helical" evidence="7">
    <location>
        <begin position="171"/>
        <end position="192"/>
    </location>
</feature>
<evidence type="ECO:0000256" key="3">
    <source>
        <dbReference type="ARBA" id="ARBA00022475"/>
    </source>
</evidence>
<dbReference type="PANTHER" id="PTHR30250:SF10">
    <property type="entry name" value="LIPOPOLYSACCHARIDE BIOSYNTHESIS PROTEIN WZXC"/>
    <property type="match status" value="1"/>
</dbReference>
<dbReference type="Proteomes" id="UP000390336">
    <property type="component" value="Chromosome 1"/>
</dbReference>
<reference evidence="9 11" key="1">
    <citation type="journal article" date="2015" name="Genome Announc.">
        <title>Draft Genome Sequence of Vibrio owensii Strain SH-14, Which Causes Shrimp Acute Hepatopancreatic Necrosis Disease.</title>
        <authorList>
            <person name="Liu L."/>
            <person name="Xiao J."/>
            <person name="Xia X."/>
            <person name="Pan Y."/>
            <person name="Yan S."/>
            <person name="Wang Y."/>
        </authorList>
    </citation>
    <scope>NUCLEOTIDE SEQUENCE [LARGE SCALE GENOMIC DNA]</scope>
    <source>
        <strain evidence="9 11">SH14</strain>
    </source>
</reference>
<dbReference type="InterPro" id="IPR050833">
    <property type="entry name" value="Poly_Biosynth_Transport"/>
</dbReference>
<evidence type="ECO:0000256" key="1">
    <source>
        <dbReference type="ARBA" id="ARBA00004651"/>
    </source>
</evidence>
<gene>
    <name evidence="9" type="ORF">APZ19_15910</name>
    <name evidence="8" type="ORF">D0812_16230</name>
</gene>
<feature type="transmembrane region" description="Helical" evidence="7">
    <location>
        <begin position="378"/>
        <end position="395"/>
    </location>
</feature>
<evidence type="ECO:0000313" key="8">
    <source>
        <dbReference type="EMBL" id="AYO15870.1"/>
    </source>
</evidence>
<protein>
    <submittedName>
        <fullName evidence="8">Lipopolysaccharide biosynthesis protein</fullName>
    </submittedName>
    <submittedName>
        <fullName evidence="9">Oligosaccharide flippase family protein</fullName>
    </submittedName>
</protein>
<dbReference type="EMBL" id="CP033137">
    <property type="protein sequence ID" value="AYO15870.1"/>
    <property type="molecule type" value="Genomic_DNA"/>
</dbReference>
<dbReference type="RefSeq" id="WP_054823081.1">
    <property type="nucleotide sequence ID" value="NZ_CP033137.1"/>
</dbReference>
<evidence type="ECO:0000256" key="2">
    <source>
        <dbReference type="ARBA" id="ARBA00007430"/>
    </source>
</evidence>
<dbReference type="Proteomes" id="UP000272136">
    <property type="component" value="Chromosome 1"/>
</dbReference>
<feature type="transmembrane region" description="Helical" evidence="7">
    <location>
        <begin position="322"/>
        <end position="342"/>
    </location>
</feature>
<dbReference type="GO" id="GO:0005886">
    <property type="term" value="C:plasma membrane"/>
    <property type="evidence" value="ECO:0007669"/>
    <property type="project" value="UniProtKB-SubCell"/>
</dbReference>
<feature type="transmembrane region" description="Helical" evidence="7">
    <location>
        <begin position="146"/>
        <end position="165"/>
    </location>
</feature>
<keyword evidence="3" id="KW-1003">Cell membrane</keyword>
<dbReference type="Pfam" id="PF13440">
    <property type="entry name" value="Polysacc_synt_3"/>
    <property type="match status" value="1"/>
</dbReference>
<keyword evidence="6 7" id="KW-0472">Membrane</keyword>
<evidence type="ECO:0000313" key="9">
    <source>
        <dbReference type="EMBL" id="QGH48494.1"/>
    </source>
</evidence>
<reference evidence="9" key="3">
    <citation type="submission" date="2019-11" db="EMBL/GenBank/DDBJ databases">
        <title>Complete genome sequence of Vibrio owensii SH-14 isolated from shrimp with acute hepatopancreatic necrosis diease.</title>
        <authorList>
            <person name="Liang X."/>
            <person name="Wang Y."/>
        </authorList>
    </citation>
    <scope>NUCLEOTIDE SEQUENCE</scope>
    <source>
        <strain evidence="9">SH14</strain>
    </source>
</reference>
<evidence type="ECO:0000256" key="5">
    <source>
        <dbReference type="ARBA" id="ARBA00022989"/>
    </source>
</evidence>
<feature type="transmembrane region" description="Helical" evidence="7">
    <location>
        <begin position="115"/>
        <end position="134"/>
    </location>
</feature>
<comment type="similarity">
    <text evidence="2">Belongs to the polysaccharide synthase family.</text>
</comment>
<organism evidence="9 11">
    <name type="scientific">Vibrio owensii</name>
    <dbReference type="NCBI Taxonomy" id="696485"/>
    <lineage>
        <taxon>Bacteria</taxon>
        <taxon>Pseudomonadati</taxon>
        <taxon>Pseudomonadota</taxon>
        <taxon>Gammaproteobacteria</taxon>
        <taxon>Vibrionales</taxon>
        <taxon>Vibrionaceae</taxon>
        <taxon>Vibrio</taxon>
    </lineage>
</organism>
<comment type="subcellular location">
    <subcellularLocation>
        <location evidence="1">Cell membrane</location>
        <topology evidence="1">Multi-pass membrane protein</topology>
    </subcellularLocation>
</comment>
<reference evidence="8 10" key="2">
    <citation type="submission" date="2018-10" db="EMBL/GenBank/DDBJ databases">
        <title>Whole Genome of Vibrio owensii strain 170502, isolated from Acute Hepatopancreatic Necrosis Disease (AHPND) shrimp.</title>
        <authorList>
            <person name="Yan M."/>
            <person name="Wang X."/>
            <person name="Wang Y."/>
        </authorList>
    </citation>
    <scope>NUCLEOTIDE SEQUENCE [LARGE SCALE GENOMIC DNA]</scope>
    <source>
        <strain evidence="8 10">1700302</strain>
    </source>
</reference>
<name>A0AAP9GEG5_9VIBR</name>
<proteinExistence type="inferred from homology"/>
<keyword evidence="10" id="KW-1185">Reference proteome</keyword>
<dbReference type="EMBL" id="CP045859">
    <property type="protein sequence ID" value="QGH48494.1"/>
    <property type="molecule type" value="Genomic_DNA"/>
</dbReference>